<dbReference type="EMBL" id="BTRK01000001">
    <property type="protein sequence ID" value="GMR30824.1"/>
    <property type="molecule type" value="Genomic_DNA"/>
</dbReference>
<evidence type="ECO:0000313" key="3">
    <source>
        <dbReference type="Proteomes" id="UP001328107"/>
    </source>
</evidence>
<keyword evidence="1" id="KW-0472">Membrane</keyword>
<name>A0AAN4YZU2_9BILA</name>
<feature type="transmembrane region" description="Helical" evidence="1">
    <location>
        <begin position="61"/>
        <end position="82"/>
    </location>
</feature>
<dbReference type="Proteomes" id="UP001328107">
    <property type="component" value="Unassembled WGS sequence"/>
</dbReference>
<feature type="transmembrane region" description="Helical" evidence="1">
    <location>
        <begin position="20"/>
        <end position="41"/>
    </location>
</feature>
<organism evidence="2 3">
    <name type="scientific">Pristionchus mayeri</name>
    <dbReference type="NCBI Taxonomy" id="1317129"/>
    <lineage>
        <taxon>Eukaryota</taxon>
        <taxon>Metazoa</taxon>
        <taxon>Ecdysozoa</taxon>
        <taxon>Nematoda</taxon>
        <taxon>Chromadorea</taxon>
        <taxon>Rhabditida</taxon>
        <taxon>Rhabditina</taxon>
        <taxon>Diplogasteromorpha</taxon>
        <taxon>Diplogasteroidea</taxon>
        <taxon>Neodiplogasteridae</taxon>
        <taxon>Pristionchus</taxon>
    </lineage>
</organism>
<keyword evidence="1" id="KW-1133">Transmembrane helix</keyword>
<feature type="transmembrane region" description="Helical" evidence="1">
    <location>
        <begin position="148"/>
        <end position="166"/>
    </location>
</feature>
<feature type="non-terminal residue" evidence="2">
    <location>
        <position position="168"/>
    </location>
</feature>
<evidence type="ECO:0000256" key="1">
    <source>
        <dbReference type="SAM" id="Phobius"/>
    </source>
</evidence>
<feature type="transmembrane region" description="Helical" evidence="1">
    <location>
        <begin position="94"/>
        <end position="119"/>
    </location>
</feature>
<reference evidence="3" key="1">
    <citation type="submission" date="2022-10" db="EMBL/GenBank/DDBJ databases">
        <title>Genome assembly of Pristionchus species.</title>
        <authorList>
            <person name="Yoshida K."/>
            <person name="Sommer R.J."/>
        </authorList>
    </citation>
    <scope>NUCLEOTIDE SEQUENCE [LARGE SCALE GENOMIC DNA]</scope>
    <source>
        <strain evidence="3">RS5460</strain>
    </source>
</reference>
<gene>
    <name evidence="2" type="ORF">PMAYCL1PPCAC_01019</name>
</gene>
<accession>A0AAN4YZU2</accession>
<keyword evidence="1" id="KW-0812">Transmembrane</keyword>
<dbReference type="AlphaFoldDB" id="A0AAN4YZU2"/>
<protein>
    <submittedName>
        <fullName evidence="2">Uncharacterized protein</fullName>
    </submittedName>
</protein>
<evidence type="ECO:0000313" key="2">
    <source>
        <dbReference type="EMBL" id="GMR30824.1"/>
    </source>
</evidence>
<proteinExistence type="predicted"/>
<feature type="non-terminal residue" evidence="2">
    <location>
        <position position="1"/>
    </location>
</feature>
<comment type="caution">
    <text evidence="2">The sequence shown here is derived from an EMBL/GenBank/DDBJ whole genome shotgun (WGS) entry which is preliminary data.</text>
</comment>
<sequence length="168" mass="18680">FAVTPDAPVMLQTYLTSPIGILNIVSVLINFAAILCVGMRWGEEGDVYMQLIFQDRGWQTAVLIFLVASVTVTASLLLIRTCASRAKIESLKKITIISLFVGVVFLCAFASAIEIWYVVRSDSNKNGITRVVICMRVIVLHQISIRELPYSIITVLQILSIILFIVNF</sequence>
<keyword evidence="3" id="KW-1185">Reference proteome</keyword>